<proteinExistence type="predicted"/>
<evidence type="ECO:0000313" key="2">
    <source>
        <dbReference type="EMBL" id="KIJ32839.1"/>
    </source>
</evidence>
<keyword evidence="3" id="KW-1185">Reference proteome</keyword>
<evidence type="ECO:0000256" key="1">
    <source>
        <dbReference type="SAM" id="SignalP"/>
    </source>
</evidence>
<keyword evidence="1" id="KW-0732">Signal</keyword>
<name>A0A0C9UDR5_SPHS4</name>
<dbReference type="Proteomes" id="UP000054279">
    <property type="component" value="Unassembled WGS sequence"/>
</dbReference>
<gene>
    <name evidence="2" type="ORF">M422DRAFT_184000</name>
</gene>
<sequence>MFFSRVFSFAVLSLSVISAAATPVAPKKRAVTDVLAVVGTLQSSTGTILPQIDSLANSGKATQANISPLLANLVDALNTASTSLNAMQANSVTGSSNAKEVSNAAAPVVKNVATSLNNLKANQPELASLFVPFGIDTALNELLVGLDVVVVGLGTLLSEV</sequence>
<accession>A0A0C9UDR5</accession>
<protein>
    <submittedName>
        <fullName evidence="2">Uncharacterized protein</fullName>
    </submittedName>
</protein>
<dbReference type="OrthoDB" id="2575973at2759"/>
<feature type="signal peptide" evidence="1">
    <location>
        <begin position="1"/>
        <end position="21"/>
    </location>
</feature>
<reference evidence="2 3" key="1">
    <citation type="submission" date="2014-06" db="EMBL/GenBank/DDBJ databases">
        <title>Evolutionary Origins and Diversification of the Mycorrhizal Mutualists.</title>
        <authorList>
            <consortium name="DOE Joint Genome Institute"/>
            <consortium name="Mycorrhizal Genomics Consortium"/>
            <person name="Kohler A."/>
            <person name="Kuo A."/>
            <person name="Nagy L.G."/>
            <person name="Floudas D."/>
            <person name="Copeland A."/>
            <person name="Barry K.W."/>
            <person name="Cichocki N."/>
            <person name="Veneault-Fourrey C."/>
            <person name="LaButti K."/>
            <person name="Lindquist E.A."/>
            <person name="Lipzen A."/>
            <person name="Lundell T."/>
            <person name="Morin E."/>
            <person name="Murat C."/>
            <person name="Riley R."/>
            <person name="Ohm R."/>
            <person name="Sun H."/>
            <person name="Tunlid A."/>
            <person name="Henrissat B."/>
            <person name="Grigoriev I.V."/>
            <person name="Hibbett D.S."/>
            <person name="Martin F."/>
        </authorList>
    </citation>
    <scope>NUCLEOTIDE SEQUENCE [LARGE SCALE GENOMIC DNA]</scope>
    <source>
        <strain evidence="2 3">SS14</strain>
    </source>
</reference>
<dbReference type="AlphaFoldDB" id="A0A0C9UDR5"/>
<dbReference type="HOGENOM" id="CLU_115519_1_0_1"/>
<feature type="chain" id="PRO_5002204164" evidence="1">
    <location>
        <begin position="22"/>
        <end position="160"/>
    </location>
</feature>
<dbReference type="EMBL" id="KN837221">
    <property type="protein sequence ID" value="KIJ32839.1"/>
    <property type="molecule type" value="Genomic_DNA"/>
</dbReference>
<organism evidence="2 3">
    <name type="scientific">Sphaerobolus stellatus (strain SS14)</name>
    <dbReference type="NCBI Taxonomy" id="990650"/>
    <lineage>
        <taxon>Eukaryota</taxon>
        <taxon>Fungi</taxon>
        <taxon>Dikarya</taxon>
        <taxon>Basidiomycota</taxon>
        <taxon>Agaricomycotina</taxon>
        <taxon>Agaricomycetes</taxon>
        <taxon>Phallomycetidae</taxon>
        <taxon>Geastrales</taxon>
        <taxon>Sphaerobolaceae</taxon>
        <taxon>Sphaerobolus</taxon>
    </lineage>
</organism>
<evidence type="ECO:0000313" key="3">
    <source>
        <dbReference type="Proteomes" id="UP000054279"/>
    </source>
</evidence>